<comment type="similarity">
    <text evidence="2">Belongs to the binding-protein-dependent transport system permease family. FecCD subfamily.</text>
</comment>
<dbReference type="Proteomes" id="UP000806528">
    <property type="component" value="Unassembled WGS sequence"/>
</dbReference>
<feature type="transmembrane region" description="Helical" evidence="8">
    <location>
        <begin position="327"/>
        <end position="347"/>
    </location>
</feature>
<evidence type="ECO:0000256" key="2">
    <source>
        <dbReference type="ARBA" id="ARBA00007935"/>
    </source>
</evidence>
<evidence type="ECO:0000256" key="6">
    <source>
        <dbReference type="ARBA" id="ARBA00022989"/>
    </source>
</evidence>
<evidence type="ECO:0000256" key="7">
    <source>
        <dbReference type="ARBA" id="ARBA00023136"/>
    </source>
</evidence>
<protein>
    <submittedName>
        <fullName evidence="9">Iron chelate uptake ABC transporter family permease subunit</fullName>
    </submittedName>
</protein>
<feature type="transmembrane region" description="Helical" evidence="8">
    <location>
        <begin position="139"/>
        <end position="158"/>
    </location>
</feature>
<evidence type="ECO:0000256" key="5">
    <source>
        <dbReference type="ARBA" id="ARBA00022692"/>
    </source>
</evidence>
<keyword evidence="3" id="KW-0813">Transport</keyword>
<dbReference type="InterPro" id="IPR000522">
    <property type="entry name" value="ABC_transptr_permease_BtuC"/>
</dbReference>
<sequence>MTGLITPERGSLVLRSSGRVPVSGRFHVRTVLVCAALLLATAAVTFAALLLGAVVHTPAEVVRALAGDAPPSVELFVVQWRLPRALAAVVFGALLGVAGALFQSITRNPLGSPDIIGFTAGSSAGGVAVLAFVGSSYLLVAAGALTGGLVVAAIVLLLSRGGGVAGFRLVIVGIGLSAMLTSLETWVVLTADIEQAQIAALWGAGSLNAVSFGYTGPAMVIGLVALIVTGVLLDRRLTLLELGEDVSASLGSDPGRTRLAAVLAGVVLVAVVTAAAGPISFVALAAPHVGRRLAGATGVCLAPAACTGALMLASADLAAQHAIPGHSFPVGVATVAVGGLYLVTLLIRENRKGAL</sequence>
<evidence type="ECO:0000256" key="3">
    <source>
        <dbReference type="ARBA" id="ARBA00022448"/>
    </source>
</evidence>
<accession>A0ABR9PAE4</accession>
<comment type="caution">
    <text evidence="9">The sequence shown here is derived from an EMBL/GenBank/DDBJ whole genome shotgun (WGS) entry which is preliminary data.</text>
</comment>
<reference evidence="9 10" key="1">
    <citation type="submission" date="2020-09" db="EMBL/GenBank/DDBJ databases">
        <title>Diversity and distribution of actinomycetes associated with coral in the coast of Hainan.</title>
        <authorList>
            <person name="Li F."/>
        </authorList>
    </citation>
    <scope>NUCLEOTIDE SEQUENCE [LARGE SCALE GENOMIC DNA]</scope>
    <source>
        <strain evidence="9 10">HNM0947</strain>
    </source>
</reference>
<feature type="transmembrane region" description="Helical" evidence="8">
    <location>
        <begin position="31"/>
        <end position="55"/>
    </location>
</feature>
<dbReference type="PANTHER" id="PTHR30472">
    <property type="entry name" value="FERRIC ENTEROBACTIN TRANSPORT SYSTEM PERMEASE PROTEIN"/>
    <property type="match status" value="1"/>
</dbReference>
<keyword evidence="6 8" id="KW-1133">Transmembrane helix</keyword>
<dbReference type="Pfam" id="PF01032">
    <property type="entry name" value="FecCD"/>
    <property type="match status" value="1"/>
</dbReference>
<dbReference type="InterPro" id="IPR037294">
    <property type="entry name" value="ABC_BtuC-like"/>
</dbReference>
<proteinExistence type="inferred from homology"/>
<dbReference type="CDD" id="cd06550">
    <property type="entry name" value="TM_ABC_iron-siderophores_like"/>
    <property type="match status" value="1"/>
</dbReference>
<dbReference type="EMBL" id="JADBGI010000018">
    <property type="protein sequence ID" value="MBE3000807.1"/>
    <property type="molecule type" value="Genomic_DNA"/>
</dbReference>
<keyword evidence="7 8" id="KW-0472">Membrane</keyword>
<feature type="transmembrane region" description="Helical" evidence="8">
    <location>
        <begin position="85"/>
        <end position="103"/>
    </location>
</feature>
<organism evidence="9 10">
    <name type="scientific">Nocardiopsis coralli</name>
    <dbReference type="NCBI Taxonomy" id="2772213"/>
    <lineage>
        <taxon>Bacteria</taxon>
        <taxon>Bacillati</taxon>
        <taxon>Actinomycetota</taxon>
        <taxon>Actinomycetes</taxon>
        <taxon>Streptosporangiales</taxon>
        <taxon>Nocardiopsidaceae</taxon>
        <taxon>Nocardiopsis</taxon>
    </lineage>
</organism>
<gene>
    <name evidence="9" type="ORF">IDM40_19220</name>
</gene>
<name>A0ABR9PAE4_9ACTN</name>
<feature type="transmembrane region" description="Helical" evidence="8">
    <location>
        <begin position="115"/>
        <end position="133"/>
    </location>
</feature>
<keyword evidence="4" id="KW-1003">Cell membrane</keyword>
<feature type="transmembrane region" description="Helical" evidence="8">
    <location>
        <begin position="293"/>
        <end position="315"/>
    </location>
</feature>
<evidence type="ECO:0000256" key="8">
    <source>
        <dbReference type="SAM" id="Phobius"/>
    </source>
</evidence>
<dbReference type="PANTHER" id="PTHR30472:SF24">
    <property type="entry name" value="FERRIC ENTEROBACTIN TRANSPORT SYSTEM PERMEASE PROTEIN FEPG"/>
    <property type="match status" value="1"/>
</dbReference>
<evidence type="ECO:0000256" key="1">
    <source>
        <dbReference type="ARBA" id="ARBA00004651"/>
    </source>
</evidence>
<keyword evidence="5 8" id="KW-0812">Transmembrane</keyword>
<feature type="transmembrane region" description="Helical" evidence="8">
    <location>
        <begin position="259"/>
        <end position="281"/>
    </location>
</feature>
<feature type="transmembrane region" description="Helical" evidence="8">
    <location>
        <begin position="209"/>
        <end position="233"/>
    </location>
</feature>
<comment type="subcellular location">
    <subcellularLocation>
        <location evidence="1">Cell membrane</location>
        <topology evidence="1">Multi-pass membrane protein</topology>
    </subcellularLocation>
</comment>
<dbReference type="Gene3D" id="1.10.3470.10">
    <property type="entry name" value="ABC transporter involved in vitamin B12 uptake, BtuC"/>
    <property type="match status" value="1"/>
</dbReference>
<keyword evidence="10" id="KW-1185">Reference proteome</keyword>
<evidence type="ECO:0000256" key="4">
    <source>
        <dbReference type="ARBA" id="ARBA00022475"/>
    </source>
</evidence>
<evidence type="ECO:0000313" key="10">
    <source>
        <dbReference type="Proteomes" id="UP000806528"/>
    </source>
</evidence>
<feature type="transmembrane region" description="Helical" evidence="8">
    <location>
        <begin position="165"/>
        <end position="189"/>
    </location>
</feature>
<dbReference type="SUPFAM" id="SSF81345">
    <property type="entry name" value="ABC transporter involved in vitamin B12 uptake, BtuC"/>
    <property type="match status" value="1"/>
</dbReference>
<evidence type="ECO:0000313" key="9">
    <source>
        <dbReference type="EMBL" id="MBE3000807.1"/>
    </source>
</evidence>
<dbReference type="RefSeq" id="WP_193123411.1">
    <property type="nucleotide sequence ID" value="NZ_JADBGI010000018.1"/>
</dbReference>